<feature type="compositionally biased region" description="Basic and acidic residues" evidence="1">
    <location>
        <begin position="1"/>
        <end position="19"/>
    </location>
</feature>
<evidence type="ECO:0000313" key="2">
    <source>
        <dbReference type="EMBL" id="CAK73922.1"/>
    </source>
</evidence>
<proteinExistence type="predicted"/>
<reference evidence="2 3" key="1">
    <citation type="journal article" date="2006" name="Nature">
        <title>Global trends of whole-genome duplications revealed by the ciliate Paramecium tetraurelia.</title>
        <authorList>
            <consortium name="Genoscope"/>
            <person name="Aury J.-M."/>
            <person name="Jaillon O."/>
            <person name="Duret L."/>
            <person name="Noel B."/>
            <person name="Jubin C."/>
            <person name="Porcel B.M."/>
            <person name="Segurens B."/>
            <person name="Daubin V."/>
            <person name="Anthouard V."/>
            <person name="Aiach N."/>
            <person name="Arnaiz O."/>
            <person name="Billaut A."/>
            <person name="Beisson J."/>
            <person name="Blanc I."/>
            <person name="Bouhouche K."/>
            <person name="Camara F."/>
            <person name="Duharcourt S."/>
            <person name="Guigo R."/>
            <person name="Gogendeau D."/>
            <person name="Katinka M."/>
            <person name="Keller A.-M."/>
            <person name="Kissmehl R."/>
            <person name="Klotz C."/>
            <person name="Koll F."/>
            <person name="Le Moue A."/>
            <person name="Lepere C."/>
            <person name="Malinsky S."/>
            <person name="Nowacki M."/>
            <person name="Nowak J.K."/>
            <person name="Plattner H."/>
            <person name="Poulain J."/>
            <person name="Ruiz F."/>
            <person name="Serrano V."/>
            <person name="Zagulski M."/>
            <person name="Dessen P."/>
            <person name="Betermier M."/>
            <person name="Weissenbach J."/>
            <person name="Scarpelli C."/>
            <person name="Schachter V."/>
            <person name="Sperling L."/>
            <person name="Meyer E."/>
            <person name="Cohen J."/>
            <person name="Wincker P."/>
        </authorList>
    </citation>
    <scope>NUCLEOTIDE SEQUENCE [LARGE SCALE GENOMIC DNA]</scope>
    <source>
        <strain evidence="2 3">Stock d4-2</strain>
    </source>
</reference>
<dbReference type="InParanoid" id="A0CT05"/>
<protein>
    <recommendedName>
        <fullName evidence="4">Ribosome biogenesis protein NOP53</fullName>
    </recommendedName>
</protein>
<accession>A0CT05</accession>
<organism evidence="2 3">
    <name type="scientific">Paramecium tetraurelia</name>
    <dbReference type="NCBI Taxonomy" id="5888"/>
    <lineage>
        <taxon>Eukaryota</taxon>
        <taxon>Sar</taxon>
        <taxon>Alveolata</taxon>
        <taxon>Ciliophora</taxon>
        <taxon>Intramacronucleata</taxon>
        <taxon>Oligohymenophorea</taxon>
        <taxon>Peniculida</taxon>
        <taxon>Parameciidae</taxon>
        <taxon>Paramecium</taxon>
    </lineage>
</organism>
<dbReference type="EMBL" id="CT868170">
    <property type="protein sequence ID" value="CAK73922.1"/>
    <property type="molecule type" value="Genomic_DNA"/>
</dbReference>
<keyword evidence="3" id="KW-1185">Reference proteome</keyword>
<dbReference type="KEGG" id="ptm:GSPATT00038940001"/>
<dbReference type="RefSeq" id="XP_001441319.1">
    <property type="nucleotide sequence ID" value="XM_001441282.1"/>
</dbReference>
<feature type="region of interest" description="Disordered" evidence="1">
    <location>
        <begin position="1"/>
        <end position="37"/>
    </location>
</feature>
<name>A0CT05_PARTE</name>
<evidence type="ECO:0008006" key="4">
    <source>
        <dbReference type="Google" id="ProtNLM"/>
    </source>
</evidence>
<sequence>MKIDESKDNHSIELSDGQRKSQQLIKHSDEEIKKKSNLTKKKKFQSFVKLEKLRNVRTSSMSSLTPIQEQVKKAVPVKKDKGMSALLPNNYLAQRKKSKLLQQNEIPNCNKSQQIPQQNEKYEKVQSPDRHIYNESKKSELLRKMKFLQIAQPKNKEIQSIIDELKNYIQNSQNLQGSVTKEPGSVLKRLRSHSDVDSQFSIDHMANYDAYFQEENPEKVIKKYKKQTKDKIKQRRTTMMRQFV</sequence>
<dbReference type="AlphaFoldDB" id="A0CT05"/>
<evidence type="ECO:0000256" key="1">
    <source>
        <dbReference type="SAM" id="MobiDB-lite"/>
    </source>
</evidence>
<gene>
    <name evidence="2" type="ORF">GSPATT00038940001</name>
</gene>
<feature type="region of interest" description="Disordered" evidence="1">
    <location>
        <begin position="107"/>
        <end position="127"/>
    </location>
</feature>
<dbReference type="Proteomes" id="UP000000600">
    <property type="component" value="Unassembled WGS sequence"/>
</dbReference>
<evidence type="ECO:0000313" key="3">
    <source>
        <dbReference type="Proteomes" id="UP000000600"/>
    </source>
</evidence>
<dbReference type="GeneID" id="5027102"/>
<feature type="compositionally biased region" description="Polar residues" evidence="1">
    <location>
        <begin position="107"/>
        <end position="119"/>
    </location>
</feature>
<dbReference type="HOGENOM" id="CLU_1139872_0_0_1"/>